<organism evidence="3 4">
    <name type="scientific">Paractinoplanes ferrugineus</name>
    <dbReference type="NCBI Taxonomy" id="113564"/>
    <lineage>
        <taxon>Bacteria</taxon>
        <taxon>Bacillati</taxon>
        <taxon>Actinomycetota</taxon>
        <taxon>Actinomycetes</taxon>
        <taxon>Micromonosporales</taxon>
        <taxon>Micromonosporaceae</taxon>
        <taxon>Paractinoplanes</taxon>
    </lineage>
</organism>
<feature type="region of interest" description="Disordered" evidence="1">
    <location>
        <begin position="98"/>
        <end position="125"/>
    </location>
</feature>
<dbReference type="RefSeq" id="WP_203823095.1">
    <property type="nucleotide sequence ID" value="NZ_BAAABP010000020.1"/>
</dbReference>
<dbReference type="Pfam" id="PF13223">
    <property type="entry name" value="DUF4031"/>
    <property type="match status" value="1"/>
</dbReference>
<dbReference type="EMBL" id="BOMM01000099">
    <property type="protein sequence ID" value="GIE16775.1"/>
    <property type="molecule type" value="Genomic_DNA"/>
</dbReference>
<dbReference type="AlphaFoldDB" id="A0A919JAL0"/>
<gene>
    <name evidence="3" type="ORF">Afe05nite_86150</name>
</gene>
<dbReference type="Proteomes" id="UP000598174">
    <property type="component" value="Unassembled WGS sequence"/>
</dbReference>
<reference evidence="3" key="1">
    <citation type="submission" date="2021-01" db="EMBL/GenBank/DDBJ databases">
        <title>Whole genome shotgun sequence of Actinoplanes ferrugineus NBRC 15555.</title>
        <authorList>
            <person name="Komaki H."/>
            <person name="Tamura T."/>
        </authorList>
    </citation>
    <scope>NUCLEOTIDE SEQUENCE</scope>
    <source>
        <strain evidence="3">NBRC 15555</strain>
    </source>
</reference>
<evidence type="ECO:0000313" key="4">
    <source>
        <dbReference type="Proteomes" id="UP000598174"/>
    </source>
</evidence>
<sequence>MTVYVDNFRAPATVGRIRGRWSHLTADSPDELHAFAARLGHRRDWFQARCKYARCPTVDGVCAHFHYDVVDRNRTAAIALGAVPIDLREMGALVSARRPQFRKDSPMADNQPTPTPVNEIDDSLSDGDDIVYAPCQPIGCDAGRHLPGCVYAEADE</sequence>
<evidence type="ECO:0000313" key="3">
    <source>
        <dbReference type="EMBL" id="GIE16775.1"/>
    </source>
</evidence>
<keyword evidence="4" id="KW-1185">Reference proteome</keyword>
<proteinExistence type="predicted"/>
<protein>
    <recommendedName>
        <fullName evidence="2">DUF4031 domain-containing protein</fullName>
    </recommendedName>
</protein>
<evidence type="ECO:0000259" key="2">
    <source>
        <dbReference type="Pfam" id="PF13223"/>
    </source>
</evidence>
<comment type="caution">
    <text evidence="3">The sequence shown here is derived from an EMBL/GenBank/DDBJ whole genome shotgun (WGS) entry which is preliminary data.</text>
</comment>
<name>A0A919JAL0_9ACTN</name>
<feature type="domain" description="DUF4031" evidence="2">
    <location>
        <begin position="3"/>
        <end position="94"/>
    </location>
</feature>
<accession>A0A919JAL0</accession>
<evidence type="ECO:0000256" key="1">
    <source>
        <dbReference type="SAM" id="MobiDB-lite"/>
    </source>
</evidence>
<dbReference type="InterPro" id="IPR025109">
    <property type="entry name" value="DUF4031"/>
</dbReference>